<dbReference type="OrthoDB" id="5325244at2"/>
<dbReference type="AlphaFoldDB" id="A0A1P8KL31"/>
<dbReference type="RefSeq" id="WP_076085294.1">
    <property type="nucleotide sequence ID" value="NZ_CP019070.1"/>
</dbReference>
<dbReference type="STRING" id="1850254.LPB137_05130"/>
<keyword evidence="2" id="KW-1185">Reference proteome</keyword>
<evidence type="ECO:0008006" key="3">
    <source>
        <dbReference type="Google" id="ProtNLM"/>
    </source>
</evidence>
<dbReference type="PROSITE" id="PS51450">
    <property type="entry name" value="LRR"/>
    <property type="match status" value="1"/>
</dbReference>
<proteinExistence type="predicted"/>
<organism evidence="1 2">
    <name type="scientific">Poseidonibacter parvus</name>
    <dbReference type="NCBI Taxonomy" id="1850254"/>
    <lineage>
        <taxon>Bacteria</taxon>
        <taxon>Pseudomonadati</taxon>
        <taxon>Campylobacterota</taxon>
        <taxon>Epsilonproteobacteria</taxon>
        <taxon>Campylobacterales</taxon>
        <taxon>Arcobacteraceae</taxon>
        <taxon>Poseidonibacter</taxon>
    </lineage>
</organism>
<protein>
    <recommendedName>
        <fullName evidence="3">HTH cro/C1-type domain-containing protein</fullName>
    </recommendedName>
</protein>
<name>A0A1P8KL31_9BACT</name>
<dbReference type="KEGG" id="alp:LPB137_05130"/>
<dbReference type="Proteomes" id="UP000186074">
    <property type="component" value="Chromosome"/>
</dbReference>
<dbReference type="EMBL" id="CP019070">
    <property type="protein sequence ID" value="APW65272.1"/>
    <property type="molecule type" value="Genomic_DNA"/>
</dbReference>
<sequence length="80" mass="9380">MTKGQFNLKLKDLELSLNDFSKISNISYSTINNWGFVKDNGKAIAVPDWVESFLDYYEKAKKYDYLKNEICDVMNELENK</sequence>
<accession>A0A1P8KL31</accession>
<dbReference type="InterPro" id="IPR001611">
    <property type="entry name" value="Leu-rich_rpt"/>
</dbReference>
<evidence type="ECO:0000313" key="2">
    <source>
        <dbReference type="Proteomes" id="UP000186074"/>
    </source>
</evidence>
<reference evidence="1 2" key="1">
    <citation type="submission" date="2017-01" db="EMBL/GenBank/DDBJ databases">
        <title>Genome sequencing of Arcobacter sp. LPB0137.</title>
        <authorList>
            <person name="Lee G.-W."/>
            <person name="Yi H."/>
        </authorList>
    </citation>
    <scope>NUCLEOTIDE SEQUENCE [LARGE SCALE GENOMIC DNA]</scope>
    <source>
        <strain evidence="1 2">LPB0137</strain>
    </source>
</reference>
<evidence type="ECO:0000313" key="1">
    <source>
        <dbReference type="EMBL" id="APW65272.1"/>
    </source>
</evidence>
<gene>
    <name evidence="1" type="ORF">LPB137_05130</name>
</gene>